<dbReference type="FunFam" id="3.40.640.10:FF:000096">
    <property type="entry name" value="Molybdenum cofactor sulfurase"/>
    <property type="match status" value="1"/>
</dbReference>
<dbReference type="InterPro" id="IPR000192">
    <property type="entry name" value="Aminotrans_V_dom"/>
</dbReference>
<keyword evidence="5 6" id="KW-0501">Molybdenum cofactor biosynthesis</keyword>
<comment type="cofactor">
    <cofactor evidence="6">
        <name>pyridoxal 5'-phosphate</name>
        <dbReference type="ChEBI" id="CHEBI:597326"/>
    </cofactor>
</comment>
<dbReference type="GO" id="GO:0016829">
    <property type="term" value="F:lyase activity"/>
    <property type="evidence" value="ECO:0007669"/>
    <property type="project" value="UniProtKB-UniRule"/>
</dbReference>
<dbReference type="InterPro" id="IPR005302">
    <property type="entry name" value="MoCF_Sase_C"/>
</dbReference>
<evidence type="ECO:0000313" key="8">
    <source>
        <dbReference type="Ensembl" id="ENSCCAP00000029743.1"/>
    </source>
</evidence>
<dbReference type="InterPro" id="IPR005303">
    <property type="entry name" value="MOCOS_middle"/>
</dbReference>
<keyword evidence="3 6" id="KW-0808">Transferase</keyword>
<evidence type="ECO:0000256" key="5">
    <source>
        <dbReference type="ARBA" id="ARBA00023150"/>
    </source>
</evidence>
<dbReference type="GO" id="GO:0030170">
    <property type="term" value="F:pyridoxal phosphate binding"/>
    <property type="evidence" value="ECO:0007669"/>
    <property type="project" value="UniProtKB-UniRule"/>
</dbReference>
<feature type="domain" description="MOSC" evidence="7">
    <location>
        <begin position="676"/>
        <end position="828"/>
    </location>
</feature>
<dbReference type="STRING" id="9516.ENSCCAP00000029743"/>
<dbReference type="Pfam" id="PF03476">
    <property type="entry name" value="MOSC_N"/>
    <property type="match status" value="1"/>
</dbReference>
<dbReference type="Ensembl" id="ENSCCAT00000047480.1">
    <property type="protein sequence ID" value="ENSCCAP00000029743.1"/>
    <property type="gene ID" value="ENSCCAG00000032901.1"/>
</dbReference>
<keyword evidence="9" id="KW-1185">Reference proteome</keyword>
<sequence>MAGAAAESGAFAISWDPSAPRLAYGYGPGSLRELRAREFGRLAGTVYLDHAGATLFSQSQLESFTSDLMENIYGNPHSRNISSKLTHDTVEQVRYRILAHFHTTAEDYSVIFTAGSTAALKLVAEAFPWVPQGPESSGSRFCYLTDSHTSVVGMRNVTMAMNVMSTPVRPEDLWSAKARRASANDPDCKLPHLFCYPAQSNFSGARYPLSWIEEIKSGWLCPVSTLGKWFVLLDAASYVSTSPLDLSAHQADFVPISFYKIFGFPTGLGALLVHNRVAPLLRKTYFGGGTASAYLAGEDFYIPRPSVTQRFEDGTISFLDVIALKHGFDTLERLTGGMENIKQHTFSLAQYTYAALSSLQYPNGAPVVRIYSDSDFSSPEVQGPVINFNVLDDKGNIIGYSQVDKMASLYNIHLRTGCFCNTGACQRHLGISSEMVRKHFQAGHVCGDNMDLIDGQPTGSVRISFGYMSTLDDAQAFLRFIKDTCLHSSGGWPVPQACADTWEAGAPSEEGQADVAPTVMRRHSLLPREDALTGSRVWNNSPTAVNAAPVAPLVCDVTRIQQTPSEKAAGVLEGALGAHVVTNLYLYPIKSCAPFEVTRWPVGNQGLLYDRSWMVVNHNGVCLSQKQEPRLCLIQPFIDLQQKIMVIKAKGMEPIEVPLEENNERAQICQSKVCADRVNTYDCGEKISSWLSTFFGRPCHLIKQSSDFQRNAKKKHGKDESGKEELFSVKDLSLRFRANIIISGKRAFEEEKWDEISIGSLCFQVLGPCHRCQMICIDQQTGQRNQHIFQKLSESRERKVNFGMYLMHTSLDLSSPCFLSVGSQVLPVLKENVEGHDLPVSEKHQDVTS</sequence>
<gene>
    <name evidence="6" type="primary">MOCOS</name>
</gene>
<dbReference type="Gene3D" id="3.40.640.10">
    <property type="entry name" value="Type I PLP-dependent aspartate aminotransferase-like (Major domain)"/>
    <property type="match status" value="1"/>
</dbReference>
<evidence type="ECO:0000256" key="2">
    <source>
        <dbReference type="ARBA" id="ARBA00022553"/>
    </source>
</evidence>
<evidence type="ECO:0000256" key="4">
    <source>
        <dbReference type="ARBA" id="ARBA00022898"/>
    </source>
</evidence>
<keyword evidence="4 6" id="KW-0663">Pyridoxal phosphate</keyword>
<evidence type="ECO:0000313" key="9">
    <source>
        <dbReference type="Proteomes" id="UP000233040"/>
    </source>
</evidence>
<dbReference type="InterPro" id="IPR015424">
    <property type="entry name" value="PyrdxlP-dep_Trfase"/>
</dbReference>
<dbReference type="Proteomes" id="UP000233040">
    <property type="component" value="Unassembled WGS sequence"/>
</dbReference>
<dbReference type="EC" id="2.8.1.9" evidence="6"/>
<organism evidence="8 9">
    <name type="scientific">Cebus imitator</name>
    <name type="common">Panamanian white-faced capuchin</name>
    <name type="synonym">Cebus capucinus imitator</name>
    <dbReference type="NCBI Taxonomy" id="2715852"/>
    <lineage>
        <taxon>Eukaryota</taxon>
        <taxon>Metazoa</taxon>
        <taxon>Chordata</taxon>
        <taxon>Craniata</taxon>
        <taxon>Vertebrata</taxon>
        <taxon>Euteleostomi</taxon>
        <taxon>Mammalia</taxon>
        <taxon>Eutheria</taxon>
        <taxon>Euarchontoglires</taxon>
        <taxon>Primates</taxon>
        <taxon>Haplorrhini</taxon>
        <taxon>Platyrrhini</taxon>
        <taxon>Cebidae</taxon>
        <taxon>Cebinae</taxon>
        <taxon>Cebus</taxon>
    </lineage>
</organism>
<dbReference type="Pfam" id="PF00266">
    <property type="entry name" value="Aminotran_5"/>
    <property type="match status" value="1"/>
</dbReference>
<dbReference type="GO" id="GO:0008265">
    <property type="term" value="F:molybdenum cofactor sulfurtransferase activity"/>
    <property type="evidence" value="ECO:0007669"/>
    <property type="project" value="UniProtKB-UniRule"/>
</dbReference>
<comment type="catalytic activity">
    <reaction evidence="6">
        <text>Mo-molybdopterin + L-cysteine + AH2 = thio-Mo-molybdopterin + L-alanine + A + H2O</text>
        <dbReference type="Rhea" id="RHEA:42636"/>
        <dbReference type="ChEBI" id="CHEBI:13193"/>
        <dbReference type="ChEBI" id="CHEBI:15377"/>
        <dbReference type="ChEBI" id="CHEBI:17499"/>
        <dbReference type="ChEBI" id="CHEBI:35235"/>
        <dbReference type="ChEBI" id="CHEBI:57972"/>
        <dbReference type="ChEBI" id="CHEBI:71302"/>
        <dbReference type="ChEBI" id="CHEBI:82685"/>
        <dbReference type="EC" id="2.8.1.9"/>
    </reaction>
</comment>
<feature type="modified residue" description="N6-(pyridoxal phosphate)lysine" evidence="6">
    <location>
        <position position="260"/>
    </location>
</feature>
<dbReference type="SUPFAM" id="SSF141673">
    <property type="entry name" value="MOSC N-terminal domain-like"/>
    <property type="match status" value="1"/>
</dbReference>
<dbReference type="SUPFAM" id="SSF53383">
    <property type="entry name" value="PLP-dependent transferases"/>
    <property type="match status" value="1"/>
</dbReference>
<comment type="pathway">
    <text evidence="1">Cofactor biosynthesis; molybdopterin biosynthesis.</text>
</comment>
<protein>
    <recommendedName>
        <fullName evidence="6">Molybdenum cofactor sulfurase</fullName>
        <shortName evidence="6">MCS</shortName>
        <shortName evidence="6">MOS</shortName>
        <shortName evidence="6">MoCo sulfurase</shortName>
        <ecNumber evidence="6">2.8.1.9</ecNumber>
    </recommendedName>
    <alternativeName>
        <fullName evidence="6">Molybdenum cofactor sulfurtransferase</fullName>
    </alternativeName>
</protein>
<comment type="function">
    <text evidence="6">Sulfurates the molybdenum cofactor. Sulfation of molybdenum is essential for xanthine dehydrogenase (XDH) and aldehyde oxidase (ADO) enzymes in which molybdenum cofactor is liganded by 1 oxygen and 1 sulfur atom in active form.</text>
</comment>
<dbReference type="GO" id="GO:0006777">
    <property type="term" value="P:Mo-molybdopterin cofactor biosynthetic process"/>
    <property type="evidence" value="ECO:0007669"/>
    <property type="project" value="UniProtKB-UniRule"/>
</dbReference>
<dbReference type="PROSITE" id="PS51340">
    <property type="entry name" value="MOSC"/>
    <property type="match status" value="1"/>
</dbReference>
<dbReference type="PANTHER" id="PTHR14237:SF80">
    <property type="entry name" value="MOLYBDENUM COFACTOR SULFURASE"/>
    <property type="match status" value="1"/>
</dbReference>
<feature type="active site" evidence="6">
    <location>
        <position position="420"/>
    </location>
</feature>
<proteinExistence type="inferred from homology"/>
<dbReference type="InterPro" id="IPR011037">
    <property type="entry name" value="Pyrv_Knase-like_insert_dom_sf"/>
</dbReference>
<name>A0A2K5RNM8_CEBIM</name>
<keyword evidence="2" id="KW-0597">Phosphoprotein</keyword>
<accession>A0A2K5RNM8</accession>
<dbReference type="InterPro" id="IPR015421">
    <property type="entry name" value="PyrdxlP-dep_Trfase_major"/>
</dbReference>
<evidence type="ECO:0000256" key="1">
    <source>
        <dbReference type="ARBA" id="ARBA00005046"/>
    </source>
</evidence>
<dbReference type="AlphaFoldDB" id="A0A2K5RNM8"/>
<evidence type="ECO:0000256" key="6">
    <source>
        <dbReference type="HAMAP-Rule" id="MF_03050"/>
    </source>
</evidence>
<evidence type="ECO:0000259" key="7">
    <source>
        <dbReference type="PROSITE" id="PS51340"/>
    </source>
</evidence>
<dbReference type="GeneTree" id="ENSGT00940000157051"/>
<comment type="similarity">
    <text evidence="6">Belongs to the class-V pyridoxal-phosphate-dependent aminotransferase family. MOCOS subfamily.</text>
</comment>
<dbReference type="GO" id="GO:0030151">
    <property type="term" value="F:molybdenum ion binding"/>
    <property type="evidence" value="ECO:0007669"/>
    <property type="project" value="UniProtKB-UniRule"/>
</dbReference>
<dbReference type="PANTHER" id="PTHR14237">
    <property type="entry name" value="MOLYBDOPTERIN COFACTOR SULFURASE MOSC"/>
    <property type="match status" value="1"/>
</dbReference>
<dbReference type="SUPFAM" id="SSF50800">
    <property type="entry name" value="PK beta-barrel domain-like"/>
    <property type="match status" value="1"/>
</dbReference>
<dbReference type="HAMAP" id="MF_03050">
    <property type="entry name" value="MOCOS"/>
    <property type="match status" value="1"/>
</dbReference>
<dbReference type="Pfam" id="PF03473">
    <property type="entry name" value="MOSC"/>
    <property type="match status" value="1"/>
</dbReference>
<dbReference type="OMA" id="PCTRCQM"/>
<evidence type="ECO:0000256" key="3">
    <source>
        <dbReference type="ARBA" id="ARBA00022679"/>
    </source>
</evidence>
<reference evidence="8" key="2">
    <citation type="submission" date="2025-09" db="UniProtKB">
        <authorList>
            <consortium name="Ensembl"/>
        </authorList>
    </citation>
    <scope>IDENTIFICATION</scope>
</reference>
<reference evidence="8" key="1">
    <citation type="submission" date="2025-08" db="UniProtKB">
        <authorList>
            <consortium name="Ensembl"/>
        </authorList>
    </citation>
    <scope>IDENTIFICATION</scope>
</reference>
<dbReference type="InterPro" id="IPR028886">
    <property type="entry name" value="MoCo_sulfurase"/>
</dbReference>